<feature type="transmembrane region" description="Helical" evidence="6">
    <location>
        <begin position="21"/>
        <end position="44"/>
    </location>
</feature>
<evidence type="ECO:0000259" key="7">
    <source>
        <dbReference type="PROSITE" id="PS50850"/>
    </source>
</evidence>
<keyword evidence="2" id="KW-0813">Transport</keyword>
<evidence type="ECO:0000256" key="4">
    <source>
        <dbReference type="ARBA" id="ARBA00022989"/>
    </source>
</evidence>
<feature type="transmembrane region" description="Helical" evidence="6">
    <location>
        <begin position="294"/>
        <end position="322"/>
    </location>
</feature>
<evidence type="ECO:0000313" key="8">
    <source>
        <dbReference type="EMBL" id="KJF15820.1"/>
    </source>
</evidence>
<evidence type="ECO:0000256" key="6">
    <source>
        <dbReference type="SAM" id="Phobius"/>
    </source>
</evidence>
<feature type="transmembrane region" description="Helical" evidence="6">
    <location>
        <begin position="388"/>
        <end position="409"/>
    </location>
</feature>
<sequence>MAALLASTNGKSVSQNDRYKWIALSNTTLGVLMATIDSSITLIALPDIFRGIGLNPLGPGNSFYLLWMILGFLIVTSVLVVSLGRLGDIYGRVKMYNLGFVIYTVGSLLLTIDPYKGRSGALFLIVMRLVQGLGSAFLVANASAILADAFPANQRGTALGINQVAGISGSFIGLILGGLLAPIDWRLIFLISVPIGLFGTIWAYLKLEERGIRKPAKIDWLGNVTFAIGLILIMVGITYGIQPHGTSATGWTSPLVLGELISGIAFFAIFGFIETKSAYPMFRISLFKIRAFSFGTISTFLVSISRGGLMFMLIIWLQGIWLPLHGYSFSATPLWAGIYMLPLTLGFLIAGPMSGYLSDRYGPRIFATIGPIGTALAFVGFLELSVDFSYWTFGLILFVSGLSQGVFAAPNRAAVMNSLPAENRGVGGAMNSTFQNSAQVFSIGIFFSLMIAGLSISLPGALVSGLGSQGVAHATAVTLSHVPPVSVLFAALLGYNPIAKLLGPHNMSLLSHHAATVLTGRTFFPKLISAPFASGLREAFIFAIVACIIAAVISAGRGRGDNIALKSELNDDSPIEINVEGI</sequence>
<feature type="transmembrane region" description="Helical" evidence="6">
    <location>
        <begin position="95"/>
        <end position="115"/>
    </location>
</feature>
<gene>
    <name evidence="8" type="primary">qacA4</name>
    <name evidence="8" type="ORF">AXFE_33400</name>
</gene>
<feature type="transmembrane region" description="Helical" evidence="6">
    <location>
        <begin position="507"/>
        <end position="524"/>
    </location>
</feature>
<dbReference type="PROSITE" id="PS50850">
    <property type="entry name" value="MFS"/>
    <property type="match status" value="1"/>
</dbReference>
<dbReference type="STRING" id="1280514.AXFE_33400"/>
<feature type="transmembrane region" description="Helical" evidence="6">
    <location>
        <begin position="334"/>
        <end position="353"/>
    </location>
</feature>
<feature type="transmembrane region" description="Helical" evidence="6">
    <location>
        <begin position="474"/>
        <end position="495"/>
    </location>
</feature>
<dbReference type="GO" id="GO:0005886">
    <property type="term" value="C:plasma membrane"/>
    <property type="evidence" value="ECO:0007669"/>
    <property type="project" value="UniProtKB-SubCell"/>
</dbReference>
<dbReference type="RefSeq" id="WP_052606988.1">
    <property type="nucleotide sequence ID" value="NZ_JXYS01000118.1"/>
</dbReference>
<proteinExistence type="predicted"/>
<dbReference type="PANTHER" id="PTHR42718:SF9">
    <property type="entry name" value="MAJOR FACILITATOR SUPERFAMILY MULTIDRUG TRANSPORTER MFSC"/>
    <property type="match status" value="1"/>
</dbReference>
<dbReference type="AlphaFoldDB" id="A0A0D8HCW8"/>
<evidence type="ECO:0000256" key="1">
    <source>
        <dbReference type="ARBA" id="ARBA00004651"/>
    </source>
</evidence>
<dbReference type="PATRIC" id="fig|1280514.3.peg.4467"/>
<dbReference type="GO" id="GO:0022857">
    <property type="term" value="F:transmembrane transporter activity"/>
    <property type="evidence" value="ECO:0007669"/>
    <property type="project" value="InterPro"/>
</dbReference>
<keyword evidence="4 6" id="KW-1133">Transmembrane helix</keyword>
<feature type="transmembrane region" description="Helical" evidence="6">
    <location>
        <begin position="253"/>
        <end position="273"/>
    </location>
</feature>
<keyword evidence="5 6" id="KW-0472">Membrane</keyword>
<evidence type="ECO:0000313" key="9">
    <source>
        <dbReference type="Proteomes" id="UP000032360"/>
    </source>
</evidence>
<reference evidence="8 9" key="1">
    <citation type="submission" date="2015-01" db="EMBL/GenBank/DDBJ databases">
        <title>Draft genome of the acidophilic iron oxidizer Acidithrix ferrooxidans strain Py-F3.</title>
        <authorList>
            <person name="Poehlein A."/>
            <person name="Eisen S."/>
            <person name="Schloemann M."/>
            <person name="Johnson B.D."/>
            <person name="Daniel R."/>
            <person name="Muehling M."/>
        </authorList>
    </citation>
    <scope>NUCLEOTIDE SEQUENCE [LARGE SCALE GENOMIC DNA]</scope>
    <source>
        <strain evidence="8 9">Py-F3</strain>
    </source>
</reference>
<comment type="subcellular location">
    <subcellularLocation>
        <location evidence="1">Cell membrane</location>
        <topology evidence="1">Multi-pass membrane protein</topology>
    </subcellularLocation>
</comment>
<feature type="transmembrane region" description="Helical" evidence="6">
    <location>
        <begin position="187"/>
        <end position="205"/>
    </location>
</feature>
<keyword evidence="9" id="KW-1185">Reference proteome</keyword>
<dbReference type="SUPFAM" id="SSF103473">
    <property type="entry name" value="MFS general substrate transporter"/>
    <property type="match status" value="1"/>
</dbReference>
<feature type="transmembrane region" description="Helical" evidence="6">
    <location>
        <begin position="121"/>
        <end position="147"/>
    </location>
</feature>
<feature type="domain" description="Major facilitator superfamily (MFS) profile" evidence="7">
    <location>
        <begin position="23"/>
        <end position="498"/>
    </location>
</feature>
<evidence type="ECO:0000256" key="2">
    <source>
        <dbReference type="ARBA" id="ARBA00022448"/>
    </source>
</evidence>
<evidence type="ECO:0000256" key="3">
    <source>
        <dbReference type="ARBA" id="ARBA00022692"/>
    </source>
</evidence>
<accession>A0A0D8HCW8</accession>
<comment type="caution">
    <text evidence="8">The sequence shown here is derived from an EMBL/GenBank/DDBJ whole genome shotgun (WGS) entry which is preliminary data.</text>
</comment>
<feature type="transmembrane region" description="Helical" evidence="6">
    <location>
        <begin position="539"/>
        <end position="556"/>
    </location>
</feature>
<organism evidence="8 9">
    <name type="scientific">Acidithrix ferrooxidans</name>
    <dbReference type="NCBI Taxonomy" id="1280514"/>
    <lineage>
        <taxon>Bacteria</taxon>
        <taxon>Bacillati</taxon>
        <taxon>Actinomycetota</taxon>
        <taxon>Acidimicrobiia</taxon>
        <taxon>Acidimicrobiales</taxon>
        <taxon>Acidimicrobiaceae</taxon>
        <taxon>Acidithrix</taxon>
    </lineage>
</organism>
<dbReference type="InterPro" id="IPR020846">
    <property type="entry name" value="MFS_dom"/>
</dbReference>
<feature type="transmembrane region" description="Helical" evidence="6">
    <location>
        <begin position="220"/>
        <end position="241"/>
    </location>
</feature>
<dbReference type="Gene3D" id="1.20.1250.20">
    <property type="entry name" value="MFS general substrate transporter like domains"/>
    <property type="match status" value="2"/>
</dbReference>
<evidence type="ECO:0000256" key="5">
    <source>
        <dbReference type="ARBA" id="ARBA00023136"/>
    </source>
</evidence>
<feature type="transmembrane region" description="Helical" evidence="6">
    <location>
        <begin position="159"/>
        <end position="181"/>
    </location>
</feature>
<feature type="transmembrane region" description="Helical" evidence="6">
    <location>
        <begin position="64"/>
        <end position="83"/>
    </location>
</feature>
<dbReference type="PANTHER" id="PTHR42718">
    <property type="entry name" value="MAJOR FACILITATOR SUPERFAMILY MULTIDRUG TRANSPORTER MFSC"/>
    <property type="match status" value="1"/>
</dbReference>
<dbReference type="Pfam" id="PF07690">
    <property type="entry name" value="MFS_1"/>
    <property type="match status" value="1"/>
</dbReference>
<protein>
    <submittedName>
        <fullName evidence="8">Antiseptic resistance protein</fullName>
    </submittedName>
</protein>
<dbReference type="EMBL" id="JXYS01000118">
    <property type="protein sequence ID" value="KJF15820.1"/>
    <property type="molecule type" value="Genomic_DNA"/>
</dbReference>
<name>A0A0D8HCW8_9ACTN</name>
<feature type="transmembrane region" description="Helical" evidence="6">
    <location>
        <begin position="365"/>
        <end position="382"/>
    </location>
</feature>
<dbReference type="InterPro" id="IPR036259">
    <property type="entry name" value="MFS_trans_sf"/>
</dbReference>
<dbReference type="Proteomes" id="UP000032360">
    <property type="component" value="Unassembled WGS sequence"/>
</dbReference>
<dbReference type="OrthoDB" id="102502at2"/>
<dbReference type="CDD" id="cd17321">
    <property type="entry name" value="MFS_MMR_MDR_like"/>
    <property type="match status" value="1"/>
</dbReference>
<keyword evidence="3 6" id="KW-0812">Transmembrane</keyword>
<feature type="transmembrane region" description="Helical" evidence="6">
    <location>
        <begin position="440"/>
        <end position="462"/>
    </location>
</feature>
<dbReference type="InterPro" id="IPR011701">
    <property type="entry name" value="MFS"/>
</dbReference>